<keyword evidence="3" id="KW-0560">Oxidoreductase</keyword>
<comment type="caution">
    <text evidence="6">The sequence shown here is derived from an EMBL/GenBank/DDBJ whole genome shotgun (WGS) entry which is preliminary data.</text>
</comment>
<gene>
    <name evidence="6" type="ORF">ACFO9K_07265</name>
</gene>
<dbReference type="PRINTS" id="PR00069">
    <property type="entry name" value="ALDKETRDTASE"/>
</dbReference>
<proteinExistence type="inferred from homology"/>
<name>A0ABD5Q078_9EURY</name>
<dbReference type="Proteomes" id="UP001595945">
    <property type="component" value="Unassembled WGS sequence"/>
</dbReference>
<dbReference type="AlphaFoldDB" id="A0ABD5Q078"/>
<evidence type="ECO:0000256" key="2">
    <source>
        <dbReference type="ARBA" id="ARBA00022857"/>
    </source>
</evidence>
<keyword evidence="2" id="KW-0521">NADP</keyword>
<dbReference type="InterPro" id="IPR023210">
    <property type="entry name" value="NADP_OxRdtase_dom"/>
</dbReference>
<evidence type="ECO:0000313" key="6">
    <source>
        <dbReference type="EMBL" id="MFC4824058.1"/>
    </source>
</evidence>
<dbReference type="RefSeq" id="WP_368410434.1">
    <property type="nucleotide sequence ID" value="NZ_CP100400.1"/>
</dbReference>
<feature type="region of interest" description="Disordered" evidence="4">
    <location>
        <begin position="1"/>
        <end position="27"/>
    </location>
</feature>
<dbReference type="InterPro" id="IPR036812">
    <property type="entry name" value="NAD(P)_OxRdtase_dom_sf"/>
</dbReference>
<dbReference type="GeneID" id="73045263"/>
<evidence type="ECO:0000256" key="1">
    <source>
        <dbReference type="ARBA" id="ARBA00007905"/>
    </source>
</evidence>
<evidence type="ECO:0000313" key="7">
    <source>
        <dbReference type="Proteomes" id="UP001595945"/>
    </source>
</evidence>
<dbReference type="GO" id="GO:0016616">
    <property type="term" value="F:oxidoreductase activity, acting on the CH-OH group of donors, NAD or NADP as acceptor"/>
    <property type="evidence" value="ECO:0007669"/>
    <property type="project" value="UniProtKB-ARBA"/>
</dbReference>
<sequence>MAQREEHSDAQSLDGMPRLGLGTWENTDDDTCAESVRQALEMGYRHIDTAQAYDNEEYVGQGIADADVDRDDVFLATKIWTSNLSYDDVIHTAKESLDELGVDYVDLLYVHWPANEYDPEDTLPAFDQLHDDGLVENVGVSNFEPRHLDEAQEILDAPVFANQVEMHPLLPQDELVEYGQENDVNLVAYSPLARGKVFDVPEIQDVAEKHDASAAQVSLAWLLQRDGVAAIPKASSEDHIRDNWGALDLELDAEDVEKIESIEERDRRVDPDFGPWN</sequence>
<protein>
    <submittedName>
        <fullName evidence="6">Aldo/keto reductase</fullName>
    </submittedName>
</protein>
<evidence type="ECO:0000259" key="5">
    <source>
        <dbReference type="Pfam" id="PF00248"/>
    </source>
</evidence>
<comment type="similarity">
    <text evidence="1">Belongs to the aldo/keto reductase family.</text>
</comment>
<dbReference type="PROSITE" id="PS00798">
    <property type="entry name" value="ALDOKETO_REDUCTASE_1"/>
    <property type="match status" value="1"/>
</dbReference>
<organism evidence="6 7">
    <name type="scientific">Halorussus aquaticus</name>
    <dbReference type="NCBI Taxonomy" id="2953748"/>
    <lineage>
        <taxon>Archaea</taxon>
        <taxon>Methanobacteriati</taxon>
        <taxon>Methanobacteriota</taxon>
        <taxon>Stenosarchaea group</taxon>
        <taxon>Halobacteria</taxon>
        <taxon>Halobacteriales</taxon>
        <taxon>Haladaptataceae</taxon>
        <taxon>Halorussus</taxon>
    </lineage>
</organism>
<dbReference type="InterPro" id="IPR020471">
    <property type="entry name" value="AKR"/>
</dbReference>
<keyword evidence="7" id="KW-1185">Reference proteome</keyword>
<dbReference type="FunFam" id="3.20.20.100:FF:000002">
    <property type="entry name" value="2,5-diketo-D-gluconic acid reductase A"/>
    <property type="match status" value="1"/>
</dbReference>
<dbReference type="PANTHER" id="PTHR43827">
    <property type="entry name" value="2,5-DIKETO-D-GLUCONIC ACID REDUCTASE"/>
    <property type="match status" value="1"/>
</dbReference>
<dbReference type="InterPro" id="IPR018170">
    <property type="entry name" value="Aldo/ket_reductase_CS"/>
</dbReference>
<dbReference type="EMBL" id="JBHSHT010000001">
    <property type="protein sequence ID" value="MFC4824058.1"/>
    <property type="molecule type" value="Genomic_DNA"/>
</dbReference>
<dbReference type="PROSITE" id="PS00062">
    <property type="entry name" value="ALDOKETO_REDUCTASE_2"/>
    <property type="match status" value="1"/>
</dbReference>
<evidence type="ECO:0000256" key="4">
    <source>
        <dbReference type="SAM" id="MobiDB-lite"/>
    </source>
</evidence>
<dbReference type="SUPFAM" id="SSF51430">
    <property type="entry name" value="NAD(P)-linked oxidoreductase"/>
    <property type="match status" value="1"/>
</dbReference>
<reference evidence="6 7" key="1">
    <citation type="journal article" date="2019" name="Int. J. Syst. Evol. Microbiol.">
        <title>The Global Catalogue of Microorganisms (GCM) 10K type strain sequencing project: providing services to taxonomists for standard genome sequencing and annotation.</title>
        <authorList>
            <consortium name="The Broad Institute Genomics Platform"/>
            <consortium name="The Broad Institute Genome Sequencing Center for Infectious Disease"/>
            <person name="Wu L."/>
            <person name="Ma J."/>
        </authorList>
    </citation>
    <scope>NUCLEOTIDE SEQUENCE [LARGE SCALE GENOMIC DNA]</scope>
    <source>
        <strain evidence="6 7">XZYJ18</strain>
    </source>
</reference>
<accession>A0ABD5Q078</accession>
<dbReference type="PANTHER" id="PTHR43827:SF3">
    <property type="entry name" value="NADP-DEPENDENT OXIDOREDUCTASE DOMAIN-CONTAINING PROTEIN"/>
    <property type="match status" value="1"/>
</dbReference>
<feature type="domain" description="NADP-dependent oxidoreductase" evidence="5">
    <location>
        <begin position="18"/>
        <end position="263"/>
    </location>
</feature>
<evidence type="ECO:0000256" key="3">
    <source>
        <dbReference type="ARBA" id="ARBA00023002"/>
    </source>
</evidence>
<dbReference type="Pfam" id="PF00248">
    <property type="entry name" value="Aldo_ket_red"/>
    <property type="match status" value="1"/>
</dbReference>
<dbReference type="PIRSF" id="PIRSF000097">
    <property type="entry name" value="AKR"/>
    <property type="match status" value="1"/>
</dbReference>
<dbReference type="Gene3D" id="3.20.20.100">
    <property type="entry name" value="NADP-dependent oxidoreductase domain"/>
    <property type="match status" value="1"/>
</dbReference>